<dbReference type="Pfam" id="PF22422">
    <property type="entry name" value="MGH1-like_GH"/>
    <property type="match status" value="1"/>
</dbReference>
<evidence type="ECO:0000259" key="2">
    <source>
        <dbReference type="Pfam" id="PF22422"/>
    </source>
</evidence>
<feature type="domain" description="Putative glycogen debranching enzyme N-terminal" evidence="1">
    <location>
        <begin position="28"/>
        <end position="158"/>
    </location>
</feature>
<dbReference type="InterPro" id="IPR012341">
    <property type="entry name" value="6hp_glycosidase-like_sf"/>
</dbReference>
<dbReference type="Proteomes" id="UP001203761">
    <property type="component" value="Unassembled WGS sequence"/>
</dbReference>
<accession>A0ABT0R062</accession>
<comment type="caution">
    <text evidence="3">The sequence shown here is derived from an EMBL/GenBank/DDBJ whole genome shotgun (WGS) entry which is preliminary data.</text>
</comment>
<dbReference type="InterPro" id="IPR032856">
    <property type="entry name" value="GDE_N_bis"/>
</dbReference>
<sequence length="666" mass="70326">MNASASAPHPYPVQRHQPYVHYLAGVFHAPLQAWSRADGAMTGEGAQGIFLGDTRLLSSLQIEVPGADLAPMPLQVRSAREIVLRDVVAIAGAHVDPLLELHRERRADADGIRETVRLVSADAEARALEVRIALITDDAAMSAVKEPRLLAALSGERPAPSAGGDAAASWSFSRAGKATLRVGGGRIETDPSGEITLVMELAVPAGGGTAQAQWSLEASDPDLPFGPARGAWSPLAAAGQGDASADARESGADPERLAVSRLLDRSLADLDALRLAVPGAEDEEFLAAGAPWFFTLFGRDSLIAASLVLPLDAGLAASTLRTLARRQGTVKDIESAQQPGKILHEVRAQGIDMIESHLPPVYFGTIDATPLWIELLHDAWKGGMQAAEVAELAPHLAAAADWLLEHADADGDGFLEYIDESGHGLANQGWKDSGDSIRFADGTIAEGTIALCEVQGYAYAAALHAANLLEGPCAAAAESRPELVGALRSWASDLRDRFRAQFWCEDELGRFPALALDGAKRPVDGVASNMGHLLGTGILDADEEEIVVARLLDPSMMSGYGVRTLSTTNAAYWPLRYHGGSVWTHDTGYILRGMLRAGFEAEARILARALLSAANGFDQRLPELFSGQSADEVDPPLPYPASCRPQAWAAASAVPIAQALGVIANA</sequence>
<dbReference type="RefSeq" id="WP_249737234.1">
    <property type="nucleotide sequence ID" value="NZ_JAKNCJ010000002.1"/>
</dbReference>
<gene>
    <name evidence="3" type="ORF">Bequi_07065</name>
</gene>
<dbReference type="SUPFAM" id="SSF48208">
    <property type="entry name" value="Six-hairpin glycosidases"/>
    <property type="match status" value="1"/>
</dbReference>
<reference evidence="3" key="1">
    <citation type="submission" date="2022-02" db="EMBL/GenBank/DDBJ databases">
        <authorList>
            <person name="Lee M."/>
            <person name="Kim S.-J."/>
            <person name="Jung M.-Y."/>
        </authorList>
    </citation>
    <scope>NUCLEOTIDE SEQUENCE</scope>
    <source>
        <strain evidence="3">JHP9</strain>
    </source>
</reference>
<evidence type="ECO:0000313" key="3">
    <source>
        <dbReference type="EMBL" id="MCL6423144.1"/>
    </source>
</evidence>
<evidence type="ECO:0000313" key="4">
    <source>
        <dbReference type="Proteomes" id="UP001203761"/>
    </source>
</evidence>
<name>A0ABT0R062_9MICO</name>
<dbReference type="InterPro" id="IPR008928">
    <property type="entry name" value="6-hairpin_glycosidase_sf"/>
</dbReference>
<evidence type="ECO:0000259" key="1">
    <source>
        <dbReference type="Pfam" id="PF14742"/>
    </source>
</evidence>
<dbReference type="EMBL" id="JAKNCJ010000002">
    <property type="protein sequence ID" value="MCL6423144.1"/>
    <property type="molecule type" value="Genomic_DNA"/>
</dbReference>
<dbReference type="Pfam" id="PF14742">
    <property type="entry name" value="GDE_N_bis"/>
    <property type="match status" value="1"/>
</dbReference>
<proteinExistence type="predicted"/>
<dbReference type="InterPro" id="IPR054491">
    <property type="entry name" value="MGH1-like_GH"/>
</dbReference>
<dbReference type="Gene3D" id="1.50.10.10">
    <property type="match status" value="1"/>
</dbReference>
<organism evidence="3 4">
    <name type="scientific">Brachybacterium equifaecis</name>
    <dbReference type="NCBI Taxonomy" id="2910770"/>
    <lineage>
        <taxon>Bacteria</taxon>
        <taxon>Bacillati</taxon>
        <taxon>Actinomycetota</taxon>
        <taxon>Actinomycetes</taxon>
        <taxon>Micrococcales</taxon>
        <taxon>Dermabacteraceae</taxon>
        <taxon>Brachybacterium</taxon>
    </lineage>
</organism>
<keyword evidence="4" id="KW-1185">Reference proteome</keyword>
<protein>
    <submittedName>
        <fullName evidence="3">Amylo-alpha-1,6-glucosidase</fullName>
    </submittedName>
</protein>
<feature type="domain" description="Mannosylglycerate hydrolase MGH1-like glycoside hydrolase" evidence="2">
    <location>
        <begin position="308"/>
        <end position="614"/>
    </location>
</feature>